<organism evidence="1 2">
    <name type="scientific">Leeuwenhoekiella aequorea</name>
    <dbReference type="NCBI Taxonomy" id="283736"/>
    <lineage>
        <taxon>Bacteria</taxon>
        <taxon>Pseudomonadati</taxon>
        <taxon>Bacteroidota</taxon>
        <taxon>Flavobacteriia</taxon>
        <taxon>Flavobacteriales</taxon>
        <taxon>Flavobacteriaceae</taxon>
        <taxon>Leeuwenhoekiella</taxon>
    </lineage>
</organism>
<dbReference type="AlphaFoldDB" id="A0A4Q0P4N0"/>
<dbReference type="Pfam" id="PF16148">
    <property type="entry name" value="DUF4856"/>
    <property type="match status" value="1"/>
</dbReference>
<dbReference type="InterPro" id="IPR032331">
    <property type="entry name" value="DUF4856"/>
</dbReference>
<dbReference type="EMBL" id="QOVM01000005">
    <property type="protein sequence ID" value="RXG21570.1"/>
    <property type="molecule type" value="Genomic_DNA"/>
</dbReference>
<sequence>MMKKMFFTAIIGSLIFASCSSDDEPITETSNIEVPSNYTFERDGQSTVDFSGQTTRILMAEEILNSFTDFENTTVISLQAMYAHQEGDLDFSDPALNTSDKSVRSKTAASQDYFSANTTEAAAIRNLFDSYITGQINEVFPNKDVLAVAGSAGQLADGTKTRYVNGKGLVYNQMFAKSLIGALMADQMLNNYLSVSVLDDANKVADNDNGITEDGETFTTMEHNWDEAYGYLYGTSVNAANPNATIGSDDSFLNNYLGSVNADPDFSTIAADIFNAFKLGRAAIVAKDYAVRDAQAAIIRQKISEVIAIRSIYYLQQGKNRLANAEYGAAFQNLSEGYGFVSSLRFTRNQDTGSSFFSRSEVDGFTSALLADGPNGFWDLEPSTLDSIAEAIAAKFDFTVAQAASAN</sequence>
<proteinExistence type="predicted"/>
<dbReference type="PROSITE" id="PS51257">
    <property type="entry name" value="PROKAR_LIPOPROTEIN"/>
    <property type="match status" value="1"/>
</dbReference>
<dbReference type="Proteomes" id="UP000289238">
    <property type="component" value="Unassembled WGS sequence"/>
</dbReference>
<protein>
    <recommendedName>
        <fullName evidence="3">DUF4856 domain-containing protein</fullName>
    </recommendedName>
</protein>
<reference evidence="1 2" key="1">
    <citation type="submission" date="2018-07" db="EMBL/GenBank/DDBJ databases">
        <title>Leeuwenhoekiella genomics.</title>
        <authorList>
            <person name="Tahon G."/>
            <person name="Willems A."/>
        </authorList>
    </citation>
    <scope>NUCLEOTIDE SEQUENCE [LARGE SCALE GENOMIC DNA]</scope>
    <source>
        <strain evidence="1 2">LMG 22550</strain>
    </source>
</reference>
<dbReference type="OrthoDB" id="5498726at2"/>
<comment type="caution">
    <text evidence="1">The sequence shown here is derived from an EMBL/GenBank/DDBJ whole genome shotgun (WGS) entry which is preliminary data.</text>
</comment>
<keyword evidence="2" id="KW-1185">Reference proteome</keyword>
<evidence type="ECO:0000313" key="1">
    <source>
        <dbReference type="EMBL" id="RXG21570.1"/>
    </source>
</evidence>
<accession>A0A4Q0P4N0</accession>
<name>A0A4Q0P4N0_9FLAO</name>
<gene>
    <name evidence="1" type="ORF">DSM00_2419</name>
</gene>
<evidence type="ECO:0000313" key="2">
    <source>
        <dbReference type="Proteomes" id="UP000289238"/>
    </source>
</evidence>
<evidence type="ECO:0008006" key="3">
    <source>
        <dbReference type="Google" id="ProtNLM"/>
    </source>
</evidence>